<evidence type="ECO:0000259" key="6">
    <source>
        <dbReference type="PROSITE" id="PS50089"/>
    </source>
</evidence>
<evidence type="ECO:0000256" key="2">
    <source>
        <dbReference type="ARBA" id="ARBA00022771"/>
    </source>
</evidence>
<keyword evidence="3" id="KW-0862">Zinc</keyword>
<dbReference type="AlphaFoldDB" id="C5KB91"/>
<dbReference type="GeneID" id="9049223"/>
<sequence length="236" mass="26259">MIIITTTTPTMVAIASVTEDSQSETHKTLYMIIAAIAAIAVMGSVFLLRVYFCGSSERGESYDEECQDPTTRRKRRLKSLVEEKTLRAEYKDYKLLQRSRMSTMVSSFDEGSLYETSAEADSVITGRGMASSMFHLENDDDAEELYPSGKMGAGRATECAVCLGEYKSDDLVCELECGHVFHEDCLFKWFLRSGNAQCPLCRYNLEDESNPLPPPPLDSLQSEDGPIVGLSRLNNV</sequence>
<dbReference type="InterPro" id="IPR053238">
    <property type="entry name" value="RING-H2_zinc_finger"/>
</dbReference>
<accession>C5KB91</accession>
<name>C5KB91_PERM5</name>
<feature type="domain" description="RING-type" evidence="6">
    <location>
        <begin position="159"/>
        <end position="202"/>
    </location>
</feature>
<keyword evidence="1" id="KW-0479">Metal-binding</keyword>
<dbReference type="SMART" id="SM00744">
    <property type="entry name" value="RINGv"/>
    <property type="match status" value="1"/>
</dbReference>
<dbReference type="EMBL" id="GG671811">
    <property type="protein sequence ID" value="EER18417.1"/>
    <property type="molecule type" value="Genomic_DNA"/>
</dbReference>
<dbReference type="Gene3D" id="3.30.40.10">
    <property type="entry name" value="Zinc/RING finger domain, C3HC4 (zinc finger)"/>
    <property type="match status" value="1"/>
</dbReference>
<evidence type="ECO:0000256" key="3">
    <source>
        <dbReference type="ARBA" id="ARBA00022833"/>
    </source>
</evidence>
<reference evidence="7 8" key="1">
    <citation type="submission" date="2008-07" db="EMBL/GenBank/DDBJ databases">
        <authorList>
            <person name="El-Sayed N."/>
            <person name="Caler E."/>
            <person name="Inman J."/>
            <person name="Amedeo P."/>
            <person name="Hass B."/>
            <person name="Wortman J."/>
        </authorList>
    </citation>
    <scope>NUCLEOTIDE SEQUENCE [LARGE SCALE GENOMIC DNA]</scope>
    <source>
        <strain evidence="8">ATCC 50983 / TXsc</strain>
    </source>
</reference>
<dbReference type="SMART" id="SM00184">
    <property type="entry name" value="RING"/>
    <property type="match status" value="1"/>
</dbReference>
<dbReference type="Proteomes" id="UP000007800">
    <property type="component" value="Unassembled WGS sequence"/>
</dbReference>
<dbReference type="OrthoDB" id="8062037at2759"/>
<organism evidence="8">
    <name type="scientific">Perkinsus marinus (strain ATCC 50983 / TXsc)</name>
    <dbReference type="NCBI Taxonomy" id="423536"/>
    <lineage>
        <taxon>Eukaryota</taxon>
        <taxon>Sar</taxon>
        <taxon>Alveolata</taxon>
        <taxon>Perkinsozoa</taxon>
        <taxon>Perkinsea</taxon>
        <taxon>Perkinsida</taxon>
        <taxon>Perkinsidae</taxon>
        <taxon>Perkinsus</taxon>
    </lineage>
</organism>
<keyword evidence="5" id="KW-1133">Transmembrane helix</keyword>
<dbReference type="InParanoid" id="C5KB91"/>
<keyword evidence="2 4" id="KW-0863">Zinc-finger</keyword>
<dbReference type="PROSITE" id="PS50089">
    <property type="entry name" value="ZF_RING_2"/>
    <property type="match status" value="1"/>
</dbReference>
<dbReference type="CDD" id="cd16473">
    <property type="entry name" value="RING-H2_RNF103"/>
    <property type="match status" value="1"/>
</dbReference>
<dbReference type="InterPro" id="IPR013083">
    <property type="entry name" value="Znf_RING/FYVE/PHD"/>
</dbReference>
<evidence type="ECO:0000313" key="7">
    <source>
        <dbReference type="EMBL" id="EER18417.1"/>
    </source>
</evidence>
<proteinExistence type="predicted"/>
<dbReference type="InterPro" id="IPR001841">
    <property type="entry name" value="Znf_RING"/>
</dbReference>
<evidence type="ECO:0000256" key="5">
    <source>
        <dbReference type="SAM" id="Phobius"/>
    </source>
</evidence>
<dbReference type="GO" id="GO:0008270">
    <property type="term" value="F:zinc ion binding"/>
    <property type="evidence" value="ECO:0007669"/>
    <property type="project" value="UniProtKB-KW"/>
</dbReference>
<keyword evidence="8" id="KW-1185">Reference proteome</keyword>
<dbReference type="SUPFAM" id="SSF57850">
    <property type="entry name" value="RING/U-box"/>
    <property type="match status" value="1"/>
</dbReference>
<evidence type="ECO:0000256" key="4">
    <source>
        <dbReference type="PROSITE-ProRule" id="PRU00175"/>
    </source>
</evidence>
<dbReference type="PANTHER" id="PTHR14155">
    <property type="entry name" value="RING FINGER DOMAIN-CONTAINING"/>
    <property type="match status" value="1"/>
</dbReference>
<gene>
    <name evidence="7" type="ORF">Pmar_PMAR005328</name>
</gene>
<keyword evidence="5" id="KW-0812">Transmembrane</keyword>
<dbReference type="RefSeq" id="XP_002786621.1">
    <property type="nucleotide sequence ID" value="XM_002786575.1"/>
</dbReference>
<dbReference type="Pfam" id="PF13639">
    <property type="entry name" value="zf-RING_2"/>
    <property type="match status" value="1"/>
</dbReference>
<dbReference type="InterPro" id="IPR011016">
    <property type="entry name" value="Znf_RING-CH"/>
</dbReference>
<keyword evidence="5" id="KW-0472">Membrane</keyword>
<protein>
    <recommendedName>
        <fullName evidence="6">RING-type domain-containing protein</fullName>
    </recommendedName>
</protein>
<feature type="transmembrane region" description="Helical" evidence="5">
    <location>
        <begin position="29"/>
        <end position="52"/>
    </location>
</feature>
<evidence type="ECO:0000256" key="1">
    <source>
        <dbReference type="ARBA" id="ARBA00022723"/>
    </source>
</evidence>
<evidence type="ECO:0000313" key="8">
    <source>
        <dbReference type="Proteomes" id="UP000007800"/>
    </source>
</evidence>
<dbReference type="PANTHER" id="PTHR14155:SF627">
    <property type="entry name" value="OS06G0192800 PROTEIN"/>
    <property type="match status" value="1"/>
</dbReference>